<comment type="caution">
    <text evidence="2">The sequence shown here is derived from an EMBL/GenBank/DDBJ whole genome shotgun (WGS) entry which is preliminary data.</text>
</comment>
<feature type="region of interest" description="Disordered" evidence="1">
    <location>
        <begin position="1"/>
        <end position="65"/>
    </location>
</feature>
<dbReference type="InterPro" id="IPR009072">
    <property type="entry name" value="Histone-fold"/>
</dbReference>
<dbReference type="EMBL" id="NCKW01008513">
    <property type="protein sequence ID" value="POM67953.1"/>
    <property type="molecule type" value="Genomic_DNA"/>
</dbReference>
<dbReference type="AlphaFoldDB" id="A0A2P4XQY3"/>
<evidence type="ECO:0000313" key="2">
    <source>
        <dbReference type="EMBL" id="POM67953.1"/>
    </source>
</evidence>
<accession>A0A2P4XQY3</accession>
<reference evidence="2 3" key="1">
    <citation type="journal article" date="2017" name="Genome Biol. Evol.">
        <title>Phytophthora megakarya and P. palmivora, closely related causal agents of cacao black pod rot, underwent increases in genome sizes and gene numbers by different mechanisms.</title>
        <authorList>
            <person name="Ali S.S."/>
            <person name="Shao J."/>
            <person name="Lary D.J."/>
            <person name="Kronmiller B."/>
            <person name="Shen D."/>
            <person name="Strem M.D."/>
            <person name="Amoako-Attah I."/>
            <person name="Akrofi A.Y."/>
            <person name="Begoude B.A."/>
            <person name="Ten Hoopen G.M."/>
            <person name="Coulibaly K."/>
            <person name="Kebe B.I."/>
            <person name="Melnick R.L."/>
            <person name="Guiltinan M.J."/>
            <person name="Tyler B.M."/>
            <person name="Meinhardt L.W."/>
            <person name="Bailey B.A."/>
        </authorList>
    </citation>
    <scope>NUCLEOTIDE SEQUENCE [LARGE SCALE GENOMIC DNA]</scope>
    <source>
        <strain evidence="3">sbr112.9</strain>
    </source>
</reference>
<proteinExistence type="predicted"/>
<dbReference type="Proteomes" id="UP000237271">
    <property type="component" value="Unassembled WGS sequence"/>
</dbReference>
<dbReference type="Gene3D" id="1.10.20.10">
    <property type="entry name" value="Histone, subunit A"/>
    <property type="match status" value="1"/>
</dbReference>
<evidence type="ECO:0000313" key="3">
    <source>
        <dbReference type="Proteomes" id="UP000237271"/>
    </source>
</evidence>
<organism evidence="2 3">
    <name type="scientific">Phytophthora palmivora</name>
    <dbReference type="NCBI Taxonomy" id="4796"/>
    <lineage>
        <taxon>Eukaryota</taxon>
        <taxon>Sar</taxon>
        <taxon>Stramenopiles</taxon>
        <taxon>Oomycota</taxon>
        <taxon>Peronosporomycetes</taxon>
        <taxon>Peronosporales</taxon>
        <taxon>Peronosporaceae</taxon>
        <taxon>Phytophthora</taxon>
    </lineage>
</organism>
<protein>
    <submittedName>
        <fullName evidence="2">Uncharacterized protein</fullName>
    </submittedName>
</protein>
<sequence>MDVPVDRPAVAPAAPKAKASTPSSSTHRSASSHSSSRKKEARKTLHAASSGTSVSMSKKAADGLDGGAAGLSSGDLFARNLSVMSVAHIARGVGFDAVQKSAADALTEILAK</sequence>
<keyword evidence="3" id="KW-1185">Reference proteome</keyword>
<feature type="non-terminal residue" evidence="2">
    <location>
        <position position="112"/>
    </location>
</feature>
<dbReference type="OrthoDB" id="436852at2759"/>
<feature type="compositionally biased region" description="Low complexity" evidence="1">
    <location>
        <begin position="8"/>
        <end position="34"/>
    </location>
</feature>
<feature type="compositionally biased region" description="Polar residues" evidence="1">
    <location>
        <begin position="47"/>
        <end position="56"/>
    </location>
</feature>
<dbReference type="GO" id="GO:0046982">
    <property type="term" value="F:protein heterodimerization activity"/>
    <property type="evidence" value="ECO:0007669"/>
    <property type="project" value="InterPro"/>
</dbReference>
<name>A0A2P4XQY3_9STRA</name>
<evidence type="ECO:0000256" key="1">
    <source>
        <dbReference type="SAM" id="MobiDB-lite"/>
    </source>
</evidence>
<feature type="compositionally biased region" description="Basic residues" evidence="1">
    <location>
        <begin position="35"/>
        <end position="45"/>
    </location>
</feature>
<gene>
    <name evidence="2" type="ORF">PHPALM_15948</name>
</gene>